<dbReference type="Proteomes" id="UP001057375">
    <property type="component" value="Unassembled WGS sequence"/>
</dbReference>
<sequence length="183" mass="19768">GIPMLLCLLAMGIGVLIIHATIKGGRTRAKFIDESSNATFFKLPFSLALVYIFHLTLWCTLMFEGLFLLVLCFIFAVMMIISIWGNVTSYTIRIHTNPTGQPIPDVRSVGIHDASIPPAYPPPSFPHSPPPVISAPYPTAQPTAPALYQPGLAPSDPSVTIVGQDDASIYPSPPHHQANDPLV</sequence>
<comment type="caution">
    <text evidence="3">The sequence shown here is derived from an EMBL/GenBank/DDBJ whole genome shotgun (WGS) entry which is preliminary data.</text>
</comment>
<dbReference type="EMBL" id="BQXS01003606">
    <property type="protein sequence ID" value="GKT34808.1"/>
    <property type="molecule type" value="Genomic_DNA"/>
</dbReference>
<feature type="non-terminal residue" evidence="3">
    <location>
        <position position="1"/>
    </location>
</feature>
<evidence type="ECO:0000256" key="1">
    <source>
        <dbReference type="SAM" id="MobiDB-lite"/>
    </source>
</evidence>
<evidence type="ECO:0000313" key="4">
    <source>
        <dbReference type="Proteomes" id="UP001057375"/>
    </source>
</evidence>
<accession>A0ABQ5KQP6</accession>
<keyword evidence="2" id="KW-0472">Membrane</keyword>
<protein>
    <submittedName>
        <fullName evidence="3">Uncharacterized protein</fullName>
    </submittedName>
</protein>
<feature type="region of interest" description="Disordered" evidence="1">
    <location>
        <begin position="144"/>
        <end position="183"/>
    </location>
</feature>
<keyword evidence="2" id="KW-1133">Transmembrane helix</keyword>
<feature type="non-terminal residue" evidence="3">
    <location>
        <position position="183"/>
    </location>
</feature>
<evidence type="ECO:0000256" key="2">
    <source>
        <dbReference type="SAM" id="Phobius"/>
    </source>
</evidence>
<feature type="transmembrane region" description="Helical" evidence="2">
    <location>
        <begin position="66"/>
        <end position="85"/>
    </location>
</feature>
<keyword evidence="2" id="KW-0812">Transmembrane</keyword>
<name>A0ABQ5KQP6_9EUKA</name>
<evidence type="ECO:0000313" key="3">
    <source>
        <dbReference type="EMBL" id="GKT34808.1"/>
    </source>
</evidence>
<feature type="transmembrane region" description="Helical" evidence="2">
    <location>
        <begin position="39"/>
        <end position="59"/>
    </location>
</feature>
<reference evidence="3" key="1">
    <citation type="submission" date="2022-03" db="EMBL/GenBank/DDBJ databases">
        <title>Draft genome sequence of Aduncisulcus paluster, a free-living microaerophilic Fornicata.</title>
        <authorList>
            <person name="Yuyama I."/>
            <person name="Kume K."/>
            <person name="Tamura T."/>
            <person name="Inagaki Y."/>
            <person name="Hashimoto T."/>
        </authorList>
    </citation>
    <scope>NUCLEOTIDE SEQUENCE</scope>
    <source>
        <strain evidence="3">NY0171</strain>
    </source>
</reference>
<gene>
    <name evidence="3" type="ORF">ADUPG1_002874</name>
</gene>
<keyword evidence="4" id="KW-1185">Reference proteome</keyword>
<proteinExistence type="predicted"/>
<organism evidence="3 4">
    <name type="scientific">Aduncisulcus paluster</name>
    <dbReference type="NCBI Taxonomy" id="2918883"/>
    <lineage>
        <taxon>Eukaryota</taxon>
        <taxon>Metamonada</taxon>
        <taxon>Carpediemonas-like organisms</taxon>
        <taxon>Aduncisulcus</taxon>
    </lineage>
</organism>